<dbReference type="Proteomes" id="UP000236634">
    <property type="component" value="Unassembled WGS sequence"/>
</dbReference>
<keyword evidence="10" id="KW-0443">Lipid metabolism</keyword>
<dbReference type="PANTHER" id="PTHR43884:SF1">
    <property type="entry name" value="SHORT_BRANCHED CHAIN SPECIFIC ACYL-COA DEHYDROGENASE, MITOCHONDRIAL"/>
    <property type="match status" value="1"/>
</dbReference>
<comment type="caution">
    <text evidence="15">The sequence shown here is derived from an EMBL/GenBank/DDBJ whole genome shotgun (WGS) entry which is preliminary data.</text>
</comment>
<comment type="similarity">
    <text evidence="4 11">Belongs to the acyl-CoA dehydrogenase family.</text>
</comment>
<dbReference type="InterPro" id="IPR037069">
    <property type="entry name" value="AcylCoA_DH/ox_N_sf"/>
</dbReference>
<evidence type="ECO:0000256" key="10">
    <source>
        <dbReference type="ARBA" id="ARBA00023098"/>
    </source>
</evidence>
<protein>
    <recommendedName>
        <fullName evidence="17">Acyl-CoA dehydrogenase</fullName>
    </recommendedName>
</protein>
<comment type="pathway">
    <text evidence="2">Amino-acid degradation.</text>
</comment>
<dbReference type="GO" id="GO:0006631">
    <property type="term" value="P:fatty acid metabolic process"/>
    <property type="evidence" value="ECO:0007669"/>
    <property type="project" value="UniProtKB-KW"/>
</dbReference>
<evidence type="ECO:0000256" key="8">
    <source>
        <dbReference type="ARBA" id="ARBA00022832"/>
    </source>
</evidence>
<evidence type="ECO:0000256" key="2">
    <source>
        <dbReference type="ARBA" id="ARBA00005023"/>
    </source>
</evidence>
<dbReference type="Gene3D" id="1.10.540.10">
    <property type="entry name" value="Acyl-CoA dehydrogenase/oxidase, N-terminal domain"/>
    <property type="match status" value="1"/>
</dbReference>
<evidence type="ECO:0000256" key="3">
    <source>
        <dbReference type="ARBA" id="ARBA00005198"/>
    </source>
</evidence>
<comment type="subunit">
    <text evidence="5">Homotetramer.</text>
</comment>
<keyword evidence="7 11" id="KW-0274">FAD</keyword>
<proteinExistence type="inferred from homology"/>
<dbReference type="Pfam" id="PF00441">
    <property type="entry name" value="Acyl-CoA_dh_1"/>
    <property type="match status" value="1"/>
</dbReference>
<feature type="domain" description="Acyl-CoA oxidase/dehydrogenase middle" evidence="13">
    <location>
        <begin position="125"/>
        <end position="217"/>
    </location>
</feature>
<evidence type="ECO:0000256" key="1">
    <source>
        <dbReference type="ARBA" id="ARBA00001974"/>
    </source>
</evidence>
<dbReference type="Pfam" id="PF02771">
    <property type="entry name" value="Acyl-CoA_dh_N"/>
    <property type="match status" value="1"/>
</dbReference>
<gene>
    <name evidence="15" type="ORF">BFS16_02260</name>
</gene>
<dbReference type="RefSeq" id="WP_052039631.1">
    <property type="nucleotide sequence ID" value="NZ_JADMXI010000022.1"/>
</dbReference>
<evidence type="ECO:0000256" key="11">
    <source>
        <dbReference type="RuleBase" id="RU362125"/>
    </source>
</evidence>
<dbReference type="Gene3D" id="2.40.110.10">
    <property type="entry name" value="Butyryl-CoA Dehydrogenase, subunit A, domain 2"/>
    <property type="match status" value="1"/>
</dbReference>
<evidence type="ECO:0000313" key="15">
    <source>
        <dbReference type="EMBL" id="PNP95907.1"/>
    </source>
</evidence>
<dbReference type="InterPro" id="IPR046373">
    <property type="entry name" value="Acyl-CoA_Oxase/DH_mid-dom_sf"/>
</dbReference>
<dbReference type="AlphaFoldDB" id="A0A2K0XMY3"/>
<feature type="domain" description="Acyl-CoA dehydrogenase/oxidase C-terminal" evidence="12">
    <location>
        <begin position="230"/>
        <end position="380"/>
    </location>
</feature>
<comment type="pathway">
    <text evidence="3">Lipid metabolism; mitochondrial fatty acid beta-oxidation.</text>
</comment>
<evidence type="ECO:0008006" key="17">
    <source>
        <dbReference type="Google" id="ProtNLM"/>
    </source>
</evidence>
<dbReference type="InterPro" id="IPR009075">
    <property type="entry name" value="AcylCo_DH/oxidase_C"/>
</dbReference>
<evidence type="ECO:0000259" key="12">
    <source>
        <dbReference type="Pfam" id="PF00441"/>
    </source>
</evidence>
<dbReference type="GO" id="GO:0003995">
    <property type="term" value="F:acyl-CoA dehydrogenase activity"/>
    <property type="evidence" value="ECO:0007669"/>
    <property type="project" value="TreeGrafter"/>
</dbReference>
<dbReference type="GO" id="GO:0050660">
    <property type="term" value="F:flavin adenine dinucleotide binding"/>
    <property type="evidence" value="ECO:0007669"/>
    <property type="project" value="InterPro"/>
</dbReference>
<dbReference type="Gene3D" id="1.20.140.10">
    <property type="entry name" value="Butyryl-CoA Dehydrogenase, subunit A, domain 3"/>
    <property type="match status" value="1"/>
</dbReference>
<evidence type="ECO:0000259" key="14">
    <source>
        <dbReference type="Pfam" id="PF02771"/>
    </source>
</evidence>
<dbReference type="InterPro" id="IPR006091">
    <property type="entry name" value="Acyl-CoA_Oxase/DH_mid-dom"/>
</dbReference>
<keyword evidence="8" id="KW-0276">Fatty acid metabolism</keyword>
<dbReference type="EMBL" id="NBAX01000002">
    <property type="protein sequence ID" value="PNP95907.1"/>
    <property type="molecule type" value="Genomic_DNA"/>
</dbReference>
<keyword evidence="6 11" id="KW-0285">Flavoprotein</keyword>
<keyword evidence="9 11" id="KW-0560">Oxidoreductase</keyword>
<dbReference type="PANTHER" id="PTHR43884">
    <property type="entry name" value="ACYL-COA DEHYDROGENASE"/>
    <property type="match status" value="1"/>
</dbReference>
<dbReference type="PIRSF" id="PIRSF016578">
    <property type="entry name" value="HsaA"/>
    <property type="match status" value="1"/>
</dbReference>
<evidence type="ECO:0000256" key="4">
    <source>
        <dbReference type="ARBA" id="ARBA00009347"/>
    </source>
</evidence>
<comment type="cofactor">
    <cofactor evidence="1 11">
        <name>FAD</name>
        <dbReference type="ChEBI" id="CHEBI:57692"/>
    </cofactor>
</comment>
<dbReference type="SUPFAM" id="SSF56645">
    <property type="entry name" value="Acyl-CoA dehydrogenase NM domain-like"/>
    <property type="match status" value="1"/>
</dbReference>
<dbReference type="SUPFAM" id="SSF47203">
    <property type="entry name" value="Acyl-CoA dehydrogenase C-terminal domain-like"/>
    <property type="match status" value="1"/>
</dbReference>
<dbReference type="InterPro" id="IPR013786">
    <property type="entry name" value="AcylCoA_DH/ox_N"/>
</dbReference>
<organism evidence="15 16">
    <name type="scientific">Hoylesella timonensis</name>
    <dbReference type="NCBI Taxonomy" id="386414"/>
    <lineage>
        <taxon>Bacteria</taxon>
        <taxon>Pseudomonadati</taxon>
        <taxon>Bacteroidota</taxon>
        <taxon>Bacteroidia</taxon>
        <taxon>Bacteroidales</taxon>
        <taxon>Prevotellaceae</taxon>
        <taxon>Hoylesella</taxon>
    </lineage>
</organism>
<dbReference type="InterPro" id="IPR036250">
    <property type="entry name" value="AcylCo_DH-like_C"/>
</dbReference>
<evidence type="ECO:0000256" key="6">
    <source>
        <dbReference type="ARBA" id="ARBA00022630"/>
    </source>
</evidence>
<dbReference type="FunFam" id="1.20.140.10:FF:000004">
    <property type="entry name" value="Acyl-CoA dehydrogenase FadE25"/>
    <property type="match status" value="1"/>
</dbReference>
<evidence type="ECO:0000256" key="5">
    <source>
        <dbReference type="ARBA" id="ARBA00011881"/>
    </source>
</evidence>
<reference evidence="15 16" key="1">
    <citation type="submission" date="2017-03" db="EMBL/GenBank/DDBJ databases">
        <authorList>
            <person name="Afonso C.L."/>
            <person name="Miller P.J."/>
            <person name="Scott M.A."/>
            <person name="Spackman E."/>
            <person name="Goraichik I."/>
            <person name="Dimitrov K.M."/>
            <person name="Suarez D.L."/>
            <person name="Swayne D.E."/>
        </authorList>
    </citation>
    <scope>NUCLEOTIDE SEQUENCE [LARGE SCALE GENOMIC DNA]</scope>
    <source>
        <strain evidence="15 16">DNF00076</strain>
    </source>
</reference>
<evidence type="ECO:0000313" key="16">
    <source>
        <dbReference type="Proteomes" id="UP000236634"/>
    </source>
</evidence>
<evidence type="ECO:0000256" key="9">
    <source>
        <dbReference type="ARBA" id="ARBA00023002"/>
    </source>
</evidence>
<evidence type="ECO:0000259" key="13">
    <source>
        <dbReference type="Pfam" id="PF02770"/>
    </source>
</evidence>
<accession>A0A2K0XMY3</accession>
<dbReference type="FunFam" id="1.10.540.10:FF:000026">
    <property type="entry name" value="Acyl-CoA dehydrogenase medium chain"/>
    <property type="match status" value="1"/>
</dbReference>
<sequence length="387" mass="42493">MRIVSHSSVCVSCAEFAKEISDFSIQEILPLVSEMDKKAEIDIRLVKSLFRSKIMSIEIPIEYGGLGYSFTHTIAAIEEISKVDPGIAVFVDVHNTLVIGAINKWGTDLQKQLYLPKLATNVVGAFSLTEHHAGSDAYSLSCEARKHGDGYIISGKKHWTTNAREAGLFILLANVIEDSCSYLTAFIIDDAQSLKILPSADKMGIRASSTCDIEIDNLFVPKKNILGGVGSGKRIILELLTDGRVGIAAQMLGLARGVFHMANEYAQTRKQFGKVIANYQGIHFELARMATRIEATQGLLEKAIKLKSDGDFIKYFKIACMAKLYSSETAEYIASKGIEILGGEGYMKTSLLEKMYRDAKIGTIYEGTSNILLKTIAKLILKTKISD</sequence>
<dbReference type="Pfam" id="PF02770">
    <property type="entry name" value="Acyl-CoA_dh_M"/>
    <property type="match status" value="1"/>
</dbReference>
<feature type="domain" description="Acyl-CoA dehydrogenase/oxidase N-terminal" evidence="14">
    <location>
        <begin position="15"/>
        <end position="120"/>
    </location>
</feature>
<name>A0A2K0XMY3_9BACT</name>
<dbReference type="InterPro" id="IPR009100">
    <property type="entry name" value="AcylCoA_DH/oxidase_NM_dom_sf"/>
</dbReference>
<evidence type="ECO:0000256" key="7">
    <source>
        <dbReference type="ARBA" id="ARBA00022827"/>
    </source>
</evidence>